<keyword evidence="2" id="KW-0813">Transport</keyword>
<organism evidence="8 9">
    <name type="scientific">Fictibacillus enclensis</name>
    <dbReference type="NCBI Taxonomy" id="1017270"/>
    <lineage>
        <taxon>Bacteria</taxon>
        <taxon>Bacillati</taxon>
        <taxon>Bacillota</taxon>
        <taxon>Bacilli</taxon>
        <taxon>Bacillales</taxon>
        <taxon>Fictibacillaceae</taxon>
        <taxon>Fictibacillus</taxon>
    </lineage>
</organism>
<feature type="transmembrane region" description="Helical" evidence="6">
    <location>
        <begin position="15"/>
        <end position="32"/>
    </location>
</feature>
<dbReference type="Proteomes" id="UP000054099">
    <property type="component" value="Unassembled WGS sequence"/>
</dbReference>
<feature type="transmembrane region" description="Helical" evidence="6">
    <location>
        <begin position="370"/>
        <end position="390"/>
    </location>
</feature>
<dbReference type="PANTHER" id="PTHR11662">
    <property type="entry name" value="SOLUTE CARRIER FAMILY 17"/>
    <property type="match status" value="1"/>
</dbReference>
<dbReference type="EMBL" id="LNQN01000001">
    <property type="protein sequence ID" value="KSU85869.1"/>
    <property type="molecule type" value="Genomic_DNA"/>
</dbReference>
<dbReference type="CDD" id="cd17319">
    <property type="entry name" value="MFS_ExuT_GudP_like"/>
    <property type="match status" value="1"/>
</dbReference>
<dbReference type="Pfam" id="PF07690">
    <property type="entry name" value="MFS_1"/>
    <property type="match status" value="1"/>
</dbReference>
<evidence type="ECO:0000256" key="2">
    <source>
        <dbReference type="ARBA" id="ARBA00022448"/>
    </source>
</evidence>
<dbReference type="RefSeq" id="WP_061971322.1">
    <property type="nucleotide sequence ID" value="NZ_FMAV01000001.1"/>
</dbReference>
<keyword evidence="5 6" id="KW-0472">Membrane</keyword>
<evidence type="ECO:0000256" key="3">
    <source>
        <dbReference type="ARBA" id="ARBA00022692"/>
    </source>
</evidence>
<feature type="transmembrane region" description="Helical" evidence="6">
    <location>
        <begin position="282"/>
        <end position="302"/>
    </location>
</feature>
<dbReference type="PROSITE" id="PS50850">
    <property type="entry name" value="MFS"/>
    <property type="match status" value="1"/>
</dbReference>
<dbReference type="GO" id="GO:0022857">
    <property type="term" value="F:transmembrane transporter activity"/>
    <property type="evidence" value="ECO:0007669"/>
    <property type="project" value="InterPro"/>
</dbReference>
<comment type="subcellular location">
    <subcellularLocation>
        <location evidence="1">Cell membrane</location>
        <topology evidence="1">Multi-pass membrane protein</topology>
    </subcellularLocation>
</comment>
<dbReference type="AlphaFoldDB" id="A0A0V8JG74"/>
<sequence length="444" mass="49114">MEVNRNVPILFPTKIRFRVAIAISFAFFVAYFDRTNVAVLIANQDFNQTFGIDGNKASQGLLLTAFLFPYGLANFATGPLGDKIGGRKAVSISIVIWTVLMVLMGSTSNYIFLIVLRILLGIGESIMTPACNMIVAKWFPDKERARANSAWLAGLYLAPVFSYPVIAWIISTFGWRMSFYVLGAIGLFIALPLMWFWTRDTPEQDPYITQNELLYIRSGQIVAKQFIQEDGFWKQAGVVFKNYRYWLCVFAYCGYTVGFWGIGTFMPSYLKEQRHLGFELASLIAVLPWIAATILTILGGLIGDRKVRIRALLWSIGYVLAAALSYMGILTSYVGMSVLLISLAVGLLAFTLGPMYAVIQEMVPHNVAGISFGVFNGLTYIVGSFGPALFGMIVDKTNSFNIGFYLLDIWLILTAIAVIPLWKGHRGVKLAGSKLDSGSSKTVG</sequence>
<dbReference type="InterPro" id="IPR036259">
    <property type="entry name" value="MFS_trans_sf"/>
</dbReference>
<feature type="transmembrane region" description="Helical" evidence="6">
    <location>
        <begin position="336"/>
        <end position="358"/>
    </location>
</feature>
<evidence type="ECO:0000256" key="1">
    <source>
        <dbReference type="ARBA" id="ARBA00004651"/>
    </source>
</evidence>
<protein>
    <recommendedName>
        <fullName evidence="7">Major facilitator superfamily (MFS) profile domain-containing protein</fullName>
    </recommendedName>
</protein>
<proteinExistence type="predicted"/>
<keyword evidence="9" id="KW-1185">Reference proteome</keyword>
<reference evidence="8 9" key="1">
    <citation type="journal article" date="2014" name="Antonie Van Leeuwenhoek">
        <title>Fictibacillus enclensis sp. nov., isolated from marine sediment.</title>
        <authorList>
            <person name="Dastager S.G."/>
            <person name="Mawlankar R."/>
            <person name="Srinivasan K."/>
            <person name="Tang S.K."/>
            <person name="Lee J.C."/>
            <person name="Ramana V.V."/>
            <person name="Shouche Y.S."/>
        </authorList>
    </citation>
    <scope>NUCLEOTIDE SEQUENCE [LARGE SCALE GENOMIC DNA]</scope>
    <source>
        <strain evidence="8 9">NIO-1003</strain>
    </source>
</reference>
<feature type="transmembrane region" description="Helical" evidence="6">
    <location>
        <begin position="89"/>
        <end position="112"/>
    </location>
</feature>
<dbReference type="InterPro" id="IPR020846">
    <property type="entry name" value="MFS_dom"/>
</dbReference>
<evidence type="ECO:0000313" key="9">
    <source>
        <dbReference type="Proteomes" id="UP000054099"/>
    </source>
</evidence>
<feature type="transmembrane region" description="Helical" evidence="6">
    <location>
        <begin position="311"/>
        <end position="330"/>
    </location>
</feature>
<feature type="transmembrane region" description="Helical" evidence="6">
    <location>
        <begin position="118"/>
        <end position="139"/>
    </location>
</feature>
<name>A0A0V8JG74_9BACL</name>
<feature type="transmembrane region" description="Helical" evidence="6">
    <location>
        <begin position="177"/>
        <end position="197"/>
    </location>
</feature>
<keyword evidence="3 6" id="KW-0812">Transmembrane</keyword>
<evidence type="ECO:0000256" key="4">
    <source>
        <dbReference type="ARBA" id="ARBA00022989"/>
    </source>
</evidence>
<evidence type="ECO:0000259" key="7">
    <source>
        <dbReference type="PROSITE" id="PS50850"/>
    </source>
</evidence>
<evidence type="ECO:0000256" key="6">
    <source>
        <dbReference type="SAM" id="Phobius"/>
    </source>
</evidence>
<feature type="transmembrane region" description="Helical" evidence="6">
    <location>
        <begin position="57"/>
        <end position="77"/>
    </location>
</feature>
<comment type="caution">
    <text evidence="8">The sequence shown here is derived from an EMBL/GenBank/DDBJ whole genome shotgun (WGS) entry which is preliminary data.</text>
</comment>
<keyword evidence="4 6" id="KW-1133">Transmembrane helix</keyword>
<gene>
    <name evidence="8" type="ORF">AS030_10405</name>
</gene>
<feature type="transmembrane region" description="Helical" evidence="6">
    <location>
        <begin position="402"/>
        <end position="422"/>
    </location>
</feature>
<feature type="transmembrane region" description="Helical" evidence="6">
    <location>
        <begin position="151"/>
        <end position="171"/>
    </location>
</feature>
<dbReference type="PANTHER" id="PTHR11662:SF399">
    <property type="entry name" value="FI19708P1-RELATED"/>
    <property type="match status" value="1"/>
</dbReference>
<evidence type="ECO:0000256" key="5">
    <source>
        <dbReference type="ARBA" id="ARBA00023136"/>
    </source>
</evidence>
<accession>A0A0V8JG74</accession>
<evidence type="ECO:0000313" key="8">
    <source>
        <dbReference type="EMBL" id="KSU85869.1"/>
    </source>
</evidence>
<feature type="transmembrane region" description="Helical" evidence="6">
    <location>
        <begin position="243"/>
        <end position="262"/>
    </location>
</feature>
<dbReference type="OrthoDB" id="6360at2"/>
<dbReference type="Gene3D" id="1.20.1250.20">
    <property type="entry name" value="MFS general substrate transporter like domains"/>
    <property type="match status" value="2"/>
</dbReference>
<dbReference type="InterPro" id="IPR050382">
    <property type="entry name" value="MFS_Na/Anion_cotransporter"/>
</dbReference>
<dbReference type="InterPro" id="IPR011701">
    <property type="entry name" value="MFS"/>
</dbReference>
<dbReference type="GO" id="GO:0005886">
    <property type="term" value="C:plasma membrane"/>
    <property type="evidence" value="ECO:0007669"/>
    <property type="project" value="UniProtKB-SubCell"/>
</dbReference>
<feature type="domain" description="Major facilitator superfamily (MFS) profile" evidence="7">
    <location>
        <begin position="19"/>
        <end position="426"/>
    </location>
</feature>
<dbReference type="SUPFAM" id="SSF103473">
    <property type="entry name" value="MFS general substrate transporter"/>
    <property type="match status" value="1"/>
</dbReference>